<name>A0A8T0GHI7_CERPU</name>
<accession>A0A8T0GHI7</accession>
<dbReference type="EMBL" id="CM026431">
    <property type="protein sequence ID" value="KAG0558811.1"/>
    <property type="molecule type" value="Genomic_DNA"/>
</dbReference>
<evidence type="ECO:0000313" key="1">
    <source>
        <dbReference type="EMBL" id="KAG0558811.1"/>
    </source>
</evidence>
<organism evidence="1 2">
    <name type="scientific">Ceratodon purpureus</name>
    <name type="common">Fire moss</name>
    <name type="synonym">Dicranum purpureum</name>
    <dbReference type="NCBI Taxonomy" id="3225"/>
    <lineage>
        <taxon>Eukaryota</taxon>
        <taxon>Viridiplantae</taxon>
        <taxon>Streptophyta</taxon>
        <taxon>Embryophyta</taxon>
        <taxon>Bryophyta</taxon>
        <taxon>Bryophytina</taxon>
        <taxon>Bryopsida</taxon>
        <taxon>Dicranidae</taxon>
        <taxon>Pseudoditrichales</taxon>
        <taxon>Ditrichaceae</taxon>
        <taxon>Ceratodon</taxon>
    </lineage>
</organism>
<gene>
    <name evidence="1" type="ORF">KC19_10G056900</name>
</gene>
<comment type="caution">
    <text evidence="1">The sequence shown here is derived from an EMBL/GenBank/DDBJ whole genome shotgun (WGS) entry which is preliminary data.</text>
</comment>
<protein>
    <submittedName>
        <fullName evidence="1">Uncharacterized protein</fullName>
    </submittedName>
</protein>
<reference evidence="1" key="1">
    <citation type="submission" date="2020-06" db="EMBL/GenBank/DDBJ databases">
        <title>WGS assembly of Ceratodon purpureus strain R40.</title>
        <authorList>
            <person name="Carey S.B."/>
            <person name="Jenkins J."/>
            <person name="Shu S."/>
            <person name="Lovell J.T."/>
            <person name="Sreedasyam A."/>
            <person name="Maumus F."/>
            <person name="Tiley G.P."/>
            <person name="Fernandez-Pozo N."/>
            <person name="Barry K."/>
            <person name="Chen C."/>
            <person name="Wang M."/>
            <person name="Lipzen A."/>
            <person name="Daum C."/>
            <person name="Saski C.A."/>
            <person name="Payton A.C."/>
            <person name="Mcbreen J.C."/>
            <person name="Conrad R.E."/>
            <person name="Kollar L.M."/>
            <person name="Olsson S."/>
            <person name="Huttunen S."/>
            <person name="Landis J.B."/>
            <person name="Wickett N.J."/>
            <person name="Johnson M.G."/>
            <person name="Rensing S.A."/>
            <person name="Grimwood J."/>
            <person name="Schmutz J."/>
            <person name="Mcdaniel S.F."/>
        </authorList>
    </citation>
    <scope>NUCLEOTIDE SEQUENCE</scope>
    <source>
        <strain evidence="1">R40</strain>
    </source>
</reference>
<keyword evidence="2" id="KW-1185">Reference proteome</keyword>
<dbReference type="Proteomes" id="UP000822688">
    <property type="component" value="Chromosome 10"/>
</dbReference>
<evidence type="ECO:0000313" key="2">
    <source>
        <dbReference type="Proteomes" id="UP000822688"/>
    </source>
</evidence>
<proteinExistence type="predicted"/>
<sequence length="70" mass="8163">MKAHKVKVYSWKDSKIPVTKFHRKYRNSSLSAMVMPSTTPGIMPALLVHVNDGYKLFRGKERLSRQWNSQ</sequence>
<dbReference type="AlphaFoldDB" id="A0A8T0GHI7"/>